<dbReference type="EMBL" id="MU154647">
    <property type="protein sequence ID" value="KAF9490209.1"/>
    <property type="molecule type" value="Genomic_DNA"/>
</dbReference>
<protein>
    <submittedName>
        <fullName evidence="1">Uncharacterized protein</fullName>
    </submittedName>
</protein>
<dbReference type="Proteomes" id="UP000807025">
    <property type="component" value="Unassembled WGS sequence"/>
</dbReference>
<name>A0A9P6DAZ3_PLEER</name>
<keyword evidence="2" id="KW-1185">Reference proteome</keyword>
<reference evidence="1" key="1">
    <citation type="submission" date="2020-11" db="EMBL/GenBank/DDBJ databases">
        <authorList>
            <consortium name="DOE Joint Genome Institute"/>
            <person name="Ahrendt S."/>
            <person name="Riley R."/>
            <person name="Andreopoulos W."/>
            <person name="Labutti K."/>
            <person name="Pangilinan J."/>
            <person name="Ruiz-Duenas F.J."/>
            <person name="Barrasa J.M."/>
            <person name="Sanchez-Garcia M."/>
            <person name="Camarero S."/>
            <person name="Miyauchi S."/>
            <person name="Serrano A."/>
            <person name="Linde D."/>
            <person name="Babiker R."/>
            <person name="Drula E."/>
            <person name="Ayuso-Fernandez I."/>
            <person name="Pacheco R."/>
            <person name="Padilla G."/>
            <person name="Ferreira P."/>
            <person name="Barriuso J."/>
            <person name="Kellner H."/>
            <person name="Castanera R."/>
            <person name="Alfaro M."/>
            <person name="Ramirez L."/>
            <person name="Pisabarro A.G."/>
            <person name="Kuo A."/>
            <person name="Tritt A."/>
            <person name="Lipzen A."/>
            <person name="He G."/>
            <person name="Yan M."/>
            <person name="Ng V."/>
            <person name="Cullen D."/>
            <person name="Martin F."/>
            <person name="Rosso M.-N."/>
            <person name="Henrissat B."/>
            <person name="Hibbett D."/>
            <person name="Martinez A.T."/>
            <person name="Grigoriev I.V."/>
        </authorList>
    </citation>
    <scope>NUCLEOTIDE SEQUENCE</scope>
    <source>
        <strain evidence="1">ATCC 90797</strain>
    </source>
</reference>
<evidence type="ECO:0000313" key="2">
    <source>
        <dbReference type="Proteomes" id="UP000807025"/>
    </source>
</evidence>
<proteinExistence type="predicted"/>
<evidence type="ECO:0000313" key="1">
    <source>
        <dbReference type="EMBL" id="KAF9490209.1"/>
    </source>
</evidence>
<dbReference type="AlphaFoldDB" id="A0A9P6DAZ3"/>
<gene>
    <name evidence="1" type="ORF">BDN71DRAFT_205786</name>
</gene>
<accession>A0A9P6DAZ3</accession>
<organism evidence="1 2">
    <name type="scientific">Pleurotus eryngii</name>
    <name type="common">Boletus of the steppes</name>
    <dbReference type="NCBI Taxonomy" id="5323"/>
    <lineage>
        <taxon>Eukaryota</taxon>
        <taxon>Fungi</taxon>
        <taxon>Dikarya</taxon>
        <taxon>Basidiomycota</taxon>
        <taxon>Agaricomycotina</taxon>
        <taxon>Agaricomycetes</taxon>
        <taxon>Agaricomycetidae</taxon>
        <taxon>Agaricales</taxon>
        <taxon>Pleurotineae</taxon>
        <taxon>Pleurotaceae</taxon>
        <taxon>Pleurotus</taxon>
    </lineage>
</organism>
<comment type="caution">
    <text evidence="1">The sequence shown here is derived from an EMBL/GenBank/DDBJ whole genome shotgun (WGS) entry which is preliminary data.</text>
</comment>
<sequence>MTKRRISLRITPSISKALMSTLMIFSIGRHMHLILESGVEIEYSEDGDTRREVLATEKEADEIASRAVYDWLNVAHIAVTRTLSVGTGTVWFKVKRT</sequence>